<keyword evidence="5" id="KW-1015">Disulfide bond</keyword>
<dbReference type="GO" id="GO:0005576">
    <property type="term" value="C:extracellular region"/>
    <property type="evidence" value="ECO:0007669"/>
    <property type="project" value="UniProtKB-SubCell"/>
</dbReference>
<dbReference type="GO" id="GO:0006952">
    <property type="term" value="P:defense response"/>
    <property type="evidence" value="ECO:0007669"/>
    <property type="project" value="UniProtKB-KW"/>
</dbReference>
<dbReference type="AlphaFoldDB" id="A0A8T1YQE2"/>
<dbReference type="OrthoDB" id="653285at2759"/>
<evidence type="ECO:0000256" key="6">
    <source>
        <dbReference type="SAM" id="SignalP"/>
    </source>
</evidence>
<dbReference type="PANTHER" id="PTHR33920:SF2">
    <property type="entry name" value="THIONIN-2.1-RELATED"/>
    <property type="match status" value="1"/>
</dbReference>
<evidence type="ECO:0000256" key="5">
    <source>
        <dbReference type="ARBA" id="ARBA00023157"/>
    </source>
</evidence>
<protein>
    <submittedName>
        <fullName evidence="7">Thionin-like superfamily</fullName>
    </submittedName>
</protein>
<keyword evidence="3" id="KW-0964">Secreted</keyword>
<name>A0A8T1YQE2_ARASU</name>
<feature type="signal peptide" evidence="6">
    <location>
        <begin position="1"/>
        <end position="24"/>
    </location>
</feature>
<accession>A0A8T1YQE2</accession>
<comment type="caution">
    <text evidence="7">The sequence shown here is derived from an EMBL/GenBank/DDBJ whole genome shotgun (WGS) entry which is preliminary data.</text>
</comment>
<evidence type="ECO:0000313" key="7">
    <source>
        <dbReference type="EMBL" id="KAG7548204.1"/>
    </source>
</evidence>
<keyword evidence="6" id="KW-0732">Signal</keyword>
<dbReference type="EMBL" id="JAEFBJ010000012">
    <property type="protein sequence ID" value="KAG7548204.1"/>
    <property type="molecule type" value="Genomic_DNA"/>
</dbReference>
<dbReference type="Pfam" id="PF00321">
    <property type="entry name" value="Thionin"/>
    <property type="match status" value="1"/>
</dbReference>
<dbReference type="InterPro" id="IPR001010">
    <property type="entry name" value="Thionin"/>
</dbReference>
<proteinExistence type="inferred from homology"/>
<comment type="subcellular location">
    <subcellularLocation>
        <location evidence="1">Secreted</location>
    </subcellularLocation>
</comment>
<dbReference type="PROSITE" id="PS00271">
    <property type="entry name" value="THIONIN"/>
    <property type="match status" value="1"/>
</dbReference>
<gene>
    <name evidence="7" type="ORF">ISN44_As12g034070</name>
</gene>
<feature type="chain" id="PRO_5035806391" evidence="6">
    <location>
        <begin position="25"/>
        <end position="138"/>
    </location>
</feature>
<reference evidence="7 8" key="1">
    <citation type="submission" date="2020-12" db="EMBL/GenBank/DDBJ databases">
        <title>Concerted genomic and epigenomic changes stabilize Arabidopsis allopolyploids.</title>
        <authorList>
            <person name="Chen Z."/>
        </authorList>
    </citation>
    <scope>NUCLEOTIDE SEQUENCE [LARGE SCALE GENOMIC DNA]</scope>
    <source>
        <strain evidence="7">As9502</strain>
        <tissue evidence="7">Leaf</tissue>
    </source>
</reference>
<evidence type="ECO:0000313" key="8">
    <source>
        <dbReference type="Proteomes" id="UP000694251"/>
    </source>
</evidence>
<evidence type="ECO:0000256" key="4">
    <source>
        <dbReference type="ARBA" id="ARBA00022821"/>
    </source>
</evidence>
<dbReference type="PANTHER" id="PTHR33920">
    <property type="entry name" value="THIONIN-2.1-RELATED"/>
    <property type="match status" value="1"/>
</dbReference>
<keyword evidence="8" id="KW-1185">Reference proteome</keyword>
<sequence length="138" mass="14663">MEGKTVISSLLIMSLVLTQIQVEAKKLCCPNHTARSKYLLCMRRPSPEHCLALSTCKIISGNICPPGYTNDIHENSGDAVNEYCKLGCASSVCGALTTLQNSDASKDLSEAVELCAKACSTLCTGDSTAAYIVKGWPS</sequence>
<comment type="similarity">
    <text evidence="2">Belongs to the plant thionin (TC 1.C.44) family.</text>
</comment>
<keyword evidence="4" id="KW-0611">Plant defense</keyword>
<dbReference type="Proteomes" id="UP000694251">
    <property type="component" value="Chromosome 12"/>
</dbReference>
<organism evidence="7 8">
    <name type="scientific">Arabidopsis suecica</name>
    <name type="common">Swedish thale-cress</name>
    <name type="synonym">Cardaminopsis suecica</name>
    <dbReference type="NCBI Taxonomy" id="45249"/>
    <lineage>
        <taxon>Eukaryota</taxon>
        <taxon>Viridiplantae</taxon>
        <taxon>Streptophyta</taxon>
        <taxon>Embryophyta</taxon>
        <taxon>Tracheophyta</taxon>
        <taxon>Spermatophyta</taxon>
        <taxon>Magnoliopsida</taxon>
        <taxon>eudicotyledons</taxon>
        <taxon>Gunneridae</taxon>
        <taxon>Pentapetalae</taxon>
        <taxon>rosids</taxon>
        <taxon>malvids</taxon>
        <taxon>Brassicales</taxon>
        <taxon>Brassicaceae</taxon>
        <taxon>Camelineae</taxon>
        <taxon>Arabidopsis</taxon>
    </lineage>
</organism>
<evidence type="ECO:0000256" key="3">
    <source>
        <dbReference type="ARBA" id="ARBA00022525"/>
    </source>
</evidence>
<evidence type="ECO:0000256" key="1">
    <source>
        <dbReference type="ARBA" id="ARBA00004613"/>
    </source>
</evidence>
<evidence type="ECO:0000256" key="2">
    <source>
        <dbReference type="ARBA" id="ARBA00009872"/>
    </source>
</evidence>